<keyword evidence="9" id="KW-0472">Membrane</keyword>
<evidence type="ECO:0000259" key="10">
    <source>
        <dbReference type="PROSITE" id="PS50893"/>
    </source>
</evidence>
<accession>A0A495RIS3</accession>
<evidence type="ECO:0000256" key="4">
    <source>
        <dbReference type="ARBA" id="ARBA00022475"/>
    </source>
</evidence>
<keyword evidence="8" id="KW-1278">Translocase</keyword>
<dbReference type="Gene3D" id="3.40.50.300">
    <property type="entry name" value="P-loop containing nucleotide triphosphate hydrolases"/>
    <property type="match status" value="1"/>
</dbReference>
<dbReference type="OrthoDB" id="9802772at2"/>
<dbReference type="SMART" id="SM00382">
    <property type="entry name" value="AAA"/>
    <property type="match status" value="1"/>
</dbReference>
<evidence type="ECO:0000313" key="12">
    <source>
        <dbReference type="Proteomes" id="UP000278542"/>
    </source>
</evidence>
<evidence type="ECO:0000313" key="11">
    <source>
        <dbReference type="EMBL" id="RKS87433.1"/>
    </source>
</evidence>
<dbReference type="InterPro" id="IPR050388">
    <property type="entry name" value="ABC_Ni/Peptide_Import"/>
</dbReference>
<comment type="caution">
    <text evidence="11">The sequence shown here is derived from an EMBL/GenBank/DDBJ whole genome shotgun (WGS) entry which is preliminary data.</text>
</comment>
<dbReference type="SUPFAM" id="SSF52540">
    <property type="entry name" value="P-loop containing nucleoside triphosphate hydrolases"/>
    <property type="match status" value="1"/>
</dbReference>
<dbReference type="GO" id="GO:0005886">
    <property type="term" value="C:plasma membrane"/>
    <property type="evidence" value="ECO:0007669"/>
    <property type="project" value="UniProtKB-SubCell"/>
</dbReference>
<dbReference type="RefSeq" id="WP_121144329.1">
    <property type="nucleotide sequence ID" value="NZ_RBWY01000001.1"/>
</dbReference>
<sequence length="275" mass="30475">MSDNPILNIVDLSVIDTLNQHPLINHLSMAIYPHRSLAIVGESGSGKSLLAKAIVGLLPSSLSAQGDIFFHDKRLSDLSAKQWQQMRGRKISLVVQNAMSAFDPLMTIGHQFDETLNTHFSLSVVQRQQRIMASLDKVKLLQVHNLLNSYPHQLSGGQLQRVMIAIALALEPDIIIADEPTTALDAITQFEVMQAFTALIDENKATLIFITHDLGLVKGIADDIAVMKNGEIIEFNNKAALLSAPKHPYTQFLLATRQKLTERFDKIRGNHVIKC</sequence>
<dbReference type="InterPro" id="IPR017871">
    <property type="entry name" value="ABC_transporter-like_CS"/>
</dbReference>
<evidence type="ECO:0000256" key="5">
    <source>
        <dbReference type="ARBA" id="ARBA00022519"/>
    </source>
</evidence>
<dbReference type="PROSITE" id="PS50893">
    <property type="entry name" value="ABC_TRANSPORTER_2"/>
    <property type="match status" value="1"/>
</dbReference>
<keyword evidence="4" id="KW-1003">Cell membrane</keyword>
<evidence type="ECO:0000256" key="9">
    <source>
        <dbReference type="ARBA" id="ARBA00023136"/>
    </source>
</evidence>
<keyword evidence="12" id="KW-1185">Reference proteome</keyword>
<name>A0A495RIS3_9GAMM</name>
<gene>
    <name evidence="11" type="ORF">DES39_0661</name>
</gene>
<keyword evidence="6" id="KW-0547">Nucleotide-binding</keyword>
<dbReference type="CDD" id="cd03257">
    <property type="entry name" value="ABC_NikE_OppD_transporters"/>
    <property type="match status" value="1"/>
</dbReference>
<evidence type="ECO:0000256" key="6">
    <source>
        <dbReference type="ARBA" id="ARBA00022741"/>
    </source>
</evidence>
<organism evidence="11 12">
    <name type="scientific">Orbus hercynius</name>
    <dbReference type="NCBI Taxonomy" id="593135"/>
    <lineage>
        <taxon>Bacteria</taxon>
        <taxon>Pseudomonadati</taxon>
        <taxon>Pseudomonadota</taxon>
        <taxon>Gammaproteobacteria</taxon>
        <taxon>Orbales</taxon>
        <taxon>Orbaceae</taxon>
        <taxon>Orbus</taxon>
    </lineage>
</organism>
<comment type="subcellular location">
    <subcellularLocation>
        <location evidence="1">Cell inner membrane</location>
        <topology evidence="1">Peripheral membrane protein</topology>
    </subcellularLocation>
</comment>
<evidence type="ECO:0000256" key="2">
    <source>
        <dbReference type="ARBA" id="ARBA00005417"/>
    </source>
</evidence>
<dbReference type="EMBL" id="RBWY01000001">
    <property type="protein sequence ID" value="RKS87433.1"/>
    <property type="molecule type" value="Genomic_DNA"/>
</dbReference>
<dbReference type="PANTHER" id="PTHR43297:SF14">
    <property type="entry name" value="ATPASE AAA-TYPE CORE DOMAIN-CONTAINING PROTEIN"/>
    <property type="match status" value="1"/>
</dbReference>
<dbReference type="Proteomes" id="UP000278542">
    <property type="component" value="Unassembled WGS sequence"/>
</dbReference>
<keyword evidence="7 11" id="KW-0067">ATP-binding</keyword>
<evidence type="ECO:0000256" key="7">
    <source>
        <dbReference type="ARBA" id="ARBA00022840"/>
    </source>
</evidence>
<dbReference type="PANTHER" id="PTHR43297">
    <property type="entry name" value="OLIGOPEPTIDE TRANSPORT ATP-BINDING PROTEIN APPD"/>
    <property type="match status" value="1"/>
</dbReference>
<dbReference type="AlphaFoldDB" id="A0A495RIS3"/>
<dbReference type="Pfam" id="PF00005">
    <property type="entry name" value="ABC_tran"/>
    <property type="match status" value="1"/>
</dbReference>
<dbReference type="GO" id="GO:0016887">
    <property type="term" value="F:ATP hydrolysis activity"/>
    <property type="evidence" value="ECO:0007669"/>
    <property type="project" value="InterPro"/>
</dbReference>
<proteinExistence type="inferred from homology"/>
<evidence type="ECO:0000256" key="3">
    <source>
        <dbReference type="ARBA" id="ARBA00022448"/>
    </source>
</evidence>
<dbReference type="InterPro" id="IPR003593">
    <property type="entry name" value="AAA+_ATPase"/>
</dbReference>
<dbReference type="GO" id="GO:0005524">
    <property type="term" value="F:ATP binding"/>
    <property type="evidence" value="ECO:0007669"/>
    <property type="project" value="UniProtKB-KW"/>
</dbReference>
<keyword evidence="5" id="KW-0997">Cell inner membrane</keyword>
<evidence type="ECO:0000256" key="8">
    <source>
        <dbReference type="ARBA" id="ARBA00022967"/>
    </source>
</evidence>
<evidence type="ECO:0000256" key="1">
    <source>
        <dbReference type="ARBA" id="ARBA00004417"/>
    </source>
</evidence>
<comment type="similarity">
    <text evidence="2">Belongs to the ABC transporter superfamily.</text>
</comment>
<reference evidence="11 12" key="1">
    <citation type="submission" date="2018-10" db="EMBL/GenBank/DDBJ databases">
        <title>Genomic Encyclopedia of Type Strains, Phase IV (KMG-IV): sequencing the most valuable type-strain genomes for metagenomic binning, comparative biology and taxonomic classification.</title>
        <authorList>
            <person name="Goeker M."/>
        </authorList>
    </citation>
    <scope>NUCLEOTIDE SEQUENCE [LARGE SCALE GENOMIC DNA]</scope>
    <source>
        <strain evidence="11 12">DSM 22228</strain>
    </source>
</reference>
<dbReference type="PROSITE" id="PS00211">
    <property type="entry name" value="ABC_TRANSPORTER_1"/>
    <property type="match status" value="1"/>
</dbReference>
<dbReference type="InterPro" id="IPR027417">
    <property type="entry name" value="P-loop_NTPase"/>
</dbReference>
<protein>
    <submittedName>
        <fullName evidence="11">Nickel transport system ATP-binding protein</fullName>
    </submittedName>
</protein>
<dbReference type="InterPro" id="IPR003439">
    <property type="entry name" value="ABC_transporter-like_ATP-bd"/>
</dbReference>
<feature type="domain" description="ABC transporter" evidence="10">
    <location>
        <begin position="7"/>
        <end position="254"/>
    </location>
</feature>
<keyword evidence="3" id="KW-0813">Transport</keyword>